<evidence type="ECO:0000313" key="2">
    <source>
        <dbReference type="EMBL" id="RXG22028.1"/>
    </source>
</evidence>
<evidence type="ECO:0000259" key="1">
    <source>
        <dbReference type="Pfam" id="PF01370"/>
    </source>
</evidence>
<accession>A0A4Q0P706</accession>
<reference evidence="2 3" key="1">
    <citation type="submission" date="2018-07" db="EMBL/GenBank/DDBJ databases">
        <title>Leeuwenhoekiella genomics.</title>
        <authorList>
            <person name="Tahon G."/>
            <person name="Willems A."/>
        </authorList>
    </citation>
    <scope>NUCLEOTIDE SEQUENCE [LARGE SCALE GENOMIC DNA]</scope>
    <source>
        <strain evidence="2 3">LMG 22550</strain>
    </source>
</reference>
<name>A0A4Q0P706_9FLAO</name>
<evidence type="ECO:0000313" key="3">
    <source>
        <dbReference type="Proteomes" id="UP000289238"/>
    </source>
</evidence>
<gene>
    <name evidence="2" type="ORF">DSM00_2092</name>
</gene>
<organism evidence="2 3">
    <name type="scientific">Leeuwenhoekiella aequorea</name>
    <dbReference type="NCBI Taxonomy" id="283736"/>
    <lineage>
        <taxon>Bacteria</taxon>
        <taxon>Pseudomonadati</taxon>
        <taxon>Bacteroidota</taxon>
        <taxon>Flavobacteriia</taxon>
        <taxon>Flavobacteriales</taxon>
        <taxon>Flavobacteriaceae</taxon>
        <taxon>Leeuwenhoekiella</taxon>
    </lineage>
</organism>
<dbReference type="OrthoDB" id="596910at2"/>
<sequence>MILVTGGTGLVGSHLLFALAESGDEKIRATYRTLESQERVHALFKWKTAQRPEIVEDLFDKIEWIQATVNDIPALTEAFENIVEVYHCAALISFNPKDFESLQKINVEGTANIVNLSIKNKIRKLCYVSSVAALGDSKKQITEDTHWEANKENSVYSISKFASEMEVWRGTQEGLDVVIVNPGVILGEGFYSQGSGVFFRKLSKGLKYIVPGSSGFVDVVDVVEAMVLLMKHSITNERYILVGHNIKFSTLFEKIAVALKSTVPLKKIKIWQLELAWRLDWFAGIFGNKRRLFRSTARSAYAQVSYDSSKLKQDLNFTYTPLNDTIQRISKHFNSQ</sequence>
<dbReference type="InterPro" id="IPR051783">
    <property type="entry name" value="NAD(P)-dependent_oxidoreduct"/>
</dbReference>
<dbReference type="InterPro" id="IPR036291">
    <property type="entry name" value="NAD(P)-bd_dom_sf"/>
</dbReference>
<dbReference type="SUPFAM" id="SSF51735">
    <property type="entry name" value="NAD(P)-binding Rossmann-fold domains"/>
    <property type="match status" value="1"/>
</dbReference>
<dbReference type="InterPro" id="IPR001509">
    <property type="entry name" value="Epimerase_deHydtase"/>
</dbReference>
<dbReference type="PANTHER" id="PTHR48079">
    <property type="entry name" value="PROTEIN YEEZ"/>
    <property type="match status" value="1"/>
</dbReference>
<comment type="caution">
    <text evidence="2">The sequence shown here is derived from an EMBL/GenBank/DDBJ whole genome shotgun (WGS) entry which is preliminary data.</text>
</comment>
<feature type="domain" description="NAD-dependent epimerase/dehydratase" evidence="1">
    <location>
        <begin position="2"/>
        <end position="238"/>
    </location>
</feature>
<dbReference type="PANTHER" id="PTHR48079:SF6">
    <property type="entry name" value="NAD(P)-BINDING DOMAIN-CONTAINING PROTEIN-RELATED"/>
    <property type="match status" value="1"/>
</dbReference>
<dbReference type="Gene3D" id="3.40.50.720">
    <property type="entry name" value="NAD(P)-binding Rossmann-like Domain"/>
    <property type="match status" value="1"/>
</dbReference>
<protein>
    <submittedName>
        <fullName evidence="2">Nucleoside-diphosphate-sugar epimerase</fullName>
    </submittedName>
</protein>
<dbReference type="RefSeq" id="WP_128757930.1">
    <property type="nucleotide sequence ID" value="NZ_QOVM01000004.1"/>
</dbReference>
<dbReference type="EMBL" id="QOVM01000004">
    <property type="protein sequence ID" value="RXG22028.1"/>
    <property type="molecule type" value="Genomic_DNA"/>
</dbReference>
<dbReference type="GO" id="GO:0005737">
    <property type="term" value="C:cytoplasm"/>
    <property type="evidence" value="ECO:0007669"/>
    <property type="project" value="TreeGrafter"/>
</dbReference>
<dbReference type="AlphaFoldDB" id="A0A4Q0P706"/>
<proteinExistence type="predicted"/>
<dbReference type="Pfam" id="PF01370">
    <property type="entry name" value="Epimerase"/>
    <property type="match status" value="1"/>
</dbReference>
<dbReference type="GO" id="GO:0004029">
    <property type="term" value="F:aldehyde dehydrogenase (NAD+) activity"/>
    <property type="evidence" value="ECO:0007669"/>
    <property type="project" value="TreeGrafter"/>
</dbReference>
<keyword evidence="3" id="KW-1185">Reference proteome</keyword>
<dbReference type="Proteomes" id="UP000289238">
    <property type="component" value="Unassembled WGS sequence"/>
</dbReference>